<proteinExistence type="predicted"/>
<evidence type="ECO:0000256" key="1">
    <source>
        <dbReference type="SAM" id="SignalP"/>
    </source>
</evidence>
<name>A0A317SN85_9PEZI</name>
<comment type="caution">
    <text evidence="2">The sequence shown here is derived from an EMBL/GenBank/DDBJ whole genome shotgun (WGS) entry which is preliminary data.</text>
</comment>
<feature type="signal peptide" evidence="1">
    <location>
        <begin position="1"/>
        <end position="19"/>
    </location>
</feature>
<feature type="chain" id="PRO_5016300700" description="Cell wall protein" evidence="1">
    <location>
        <begin position="20"/>
        <end position="109"/>
    </location>
</feature>
<protein>
    <recommendedName>
        <fullName evidence="4">Cell wall protein</fullName>
    </recommendedName>
</protein>
<accession>A0A317SN85</accession>
<evidence type="ECO:0000313" key="2">
    <source>
        <dbReference type="EMBL" id="PWW75899.1"/>
    </source>
</evidence>
<dbReference type="STRING" id="42249.A0A317SN85"/>
<keyword evidence="1" id="KW-0732">Signal</keyword>
<evidence type="ECO:0000313" key="3">
    <source>
        <dbReference type="Proteomes" id="UP000246991"/>
    </source>
</evidence>
<evidence type="ECO:0008006" key="4">
    <source>
        <dbReference type="Google" id="ProtNLM"/>
    </source>
</evidence>
<dbReference type="AlphaFoldDB" id="A0A317SN85"/>
<dbReference type="EMBL" id="PYWC01000041">
    <property type="protein sequence ID" value="PWW75899.1"/>
    <property type="molecule type" value="Genomic_DNA"/>
</dbReference>
<gene>
    <name evidence="2" type="ORF">C7212DRAFT_321741</name>
</gene>
<keyword evidence="3" id="KW-1185">Reference proteome</keyword>
<organism evidence="2 3">
    <name type="scientific">Tuber magnatum</name>
    <name type="common">white Piedmont truffle</name>
    <dbReference type="NCBI Taxonomy" id="42249"/>
    <lineage>
        <taxon>Eukaryota</taxon>
        <taxon>Fungi</taxon>
        <taxon>Dikarya</taxon>
        <taxon>Ascomycota</taxon>
        <taxon>Pezizomycotina</taxon>
        <taxon>Pezizomycetes</taxon>
        <taxon>Pezizales</taxon>
        <taxon>Tuberaceae</taxon>
        <taxon>Tuber</taxon>
    </lineage>
</organism>
<reference evidence="2 3" key="1">
    <citation type="submission" date="2018-03" db="EMBL/GenBank/DDBJ databases">
        <title>Genomes of Pezizomycetes fungi and the evolution of truffles.</title>
        <authorList>
            <person name="Murat C."/>
            <person name="Payen T."/>
            <person name="Noel B."/>
            <person name="Kuo A."/>
            <person name="Martin F.M."/>
        </authorList>
    </citation>
    <scope>NUCLEOTIDE SEQUENCE [LARGE SCALE GENOMIC DNA]</scope>
    <source>
        <strain evidence="2">091103-1</strain>
    </source>
</reference>
<sequence>MRSVAPIVAIAFLAALVAGQSKVLQIDDGQVQGPEIRAGYPCPVPTSTPCPVIVVPSAPPKIQIHKPAPSAPPGAPRPPIAFEGGALARKYPVGGAVAVGAVAVAFAMI</sequence>
<dbReference type="Proteomes" id="UP000246991">
    <property type="component" value="Unassembled WGS sequence"/>
</dbReference>